<proteinExistence type="predicted"/>
<accession>A0A9W4T3U6</accession>
<feature type="non-terminal residue" evidence="1">
    <location>
        <position position="1"/>
    </location>
</feature>
<gene>
    <name evidence="1" type="ORF">FWILDA_LOCUS15173</name>
</gene>
<organism evidence="1 2">
    <name type="scientific">Funneliformis geosporum</name>
    <dbReference type="NCBI Taxonomy" id="1117311"/>
    <lineage>
        <taxon>Eukaryota</taxon>
        <taxon>Fungi</taxon>
        <taxon>Fungi incertae sedis</taxon>
        <taxon>Mucoromycota</taxon>
        <taxon>Glomeromycotina</taxon>
        <taxon>Glomeromycetes</taxon>
        <taxon>Glomerales</taxon>
        <taxon>Glomeraceae</taxon>
        <taxon>Funneliformis</taxon>
    </lineage>
</organism>
<keyword evidence="2" id="KW-1185">Reference proteome</keyword>
<evidence type="ECO:0000313" key="2">
    <source>
        <dbReference type="Proteomes" id="UP001153678"/>
    </source>
</evidence>
<protein>
    <submittedName>
        <fullName evidence="1">4740_t:CDS:1</fullName>
    </submittedName>
</protein>
<evidence type="ECO:0000313" key="1">
    <source>
        <dbReference type="EMBL" id="CAI2191642.1"/>
    </source>
</evidence>
<dbReference type="EMBL" id="CAMKVN010007583">
    <property type="protein sequence ID" value="CAI2191642.1"/>
    <property type="molecule type" value="Genomic_DNA"/>
</dbReference>
<dbReference type="OrthoDB" id="2439775at2759"/>
<sequence length="252" mass="29773">VNLAIYNCRDREINDTIIITYMLEYYYLIYADDFANLLKTVSDAYTLCKILNYETYTSILKNEWHTFVEESTKKHEKYSLKIRNWVKIMIDKFKSPENGPKNTKFTKEKTDSFNGTVTNPLTNEILNVDLESKVNYTDPNDNPFSTFPTSLVATYFWINVLQNMLIAIMGNVYEGAAAKSKQAVLKYKAIQISDYDDLQHRFDFWRQVPLFVPSKKRIRNFKNAIYLDKHIAEFANELDYDKESIWKFDNEE</sequence>
<dbReference type="Proteomes" id="UP001153678">
    <property type="component" value="Unassembled WGS sequence"/>
</dbReference>
<comment type="caution">
    <text evidence="1">The sequence shown here is derived from an EMBL/GenBank/DDBJ whole genome shotgun (WGS) entry which is preliminary data.</text>
</comment>
<name>A0A9W4T3U6_9GLOM</name>
<dbReference type="AlphaFoldDB" id="A0A9W4T3U6"/>
<reference evidence="1" key="1">
    <citation type="submission" date="2022-08" db="EMBL/GenBank/DDBJ databases">
        <authorList>
            <person name="Kallberg Y."/>
            <person name="Tangrot J."/>
            <person name="Rosling A."/>
        </authorList>
    </citation>
    <scope>NUCLEOTIDE SEQUENCE</scope>
    <source>
        <strain evidence="1">Wild A</strain>
    </source>
</reference>